<dbReference type="EMBL" id="CM042042">
    <property type="protein sequence ID" value="KAI3705530.1"/>
    <property type="molecule type" value="Genomic_DNA"/>
</dbReference>
<evidence type="ECO:0000313" key="2">
    <source>
        <dbReference type="Proteomes" id="UP001056120"/>
    </source>
</evidence>
<comment type="caution">
    <text evidence="1">The sequence shown here is derived from an EMBL/GenBank/DDBJ whole genome shotgun (WGS) entry which is preliminary data.</text>
</comment>
<name>A0ACB9A6G7_9ASTR</name>
<gene>
    <name evidence="1" type="ORF">L1987_75769</name>
</gene>
<keyword evidence="2" id="KW-1185">Reference proteome</keyword>
<accession>A0ACB9A6G7</accession>
<reference evidence="1 2" key="2">
    <citation type="journal article" date="2022" name="Mol. Ecol. Resour.">
        <title>The genomes of chicory, endive, great burdock and yacon provide insights into Asteraceae paleo-polyploidization history and plant inulin production.</title>
        <authorList>
            <person name="Fan W."/>
            <person name="Wang S."/>
            <person name="Wang H."/>
            <person name="Wang A."/>
            <person name="Jiang F."/>
            <person name="Liu H."/>
            <person name="Zhao H."/>
            <person name="Xu D."/>
            <person name="Zhang Y."/>
        </authorList>
    </citation>
    <scope>NUCLEOTIDE SEQUENCE [LARGE SCALE GENOMIC DNA]</scope>
    <source>
        <strain evidence="2">cv. Yunnan</strain>
        <tissue evidence="1">Leaves</tissue>
    </source>
</reference>
<sequence>MQVIGWPEMLPVGKRAKSKILHSPTMCHHATLLARLMEHEHLNQGTVYLGGVIRGGSGSGGGGGSEKAFAVVVVQAFVVVVQF</sequence>
<evidence type="ECO:0000313" key="1">
    <source>
        <dbReference type="EMBL" id="KAI3705530.1"/>
    </source>
</evidence>
<reference evidence="2" key="1">
    <citation type="journal article" date="2022" name="Mol. Ecol. Resour.">
        <title>The genomes of chicory, endive, great burdock and yacon provide insights into Asteraceae palaeo-polyploidization history and plant inulin production.</title>
        <authorList>
            <person name="Fan W."/>
            <person name="Wang S."/>
            <person name="Wang H."/>
            <person name="Wang A."/>
            <person name="Jiang F."/>
            <person name="Liu H."/>
            <person name="Zhao H."/>
            <person name="Xu D."/>
            <person name="Zhang Y."/>
        </authorList>
    </citation>
    <scope>NUCLEOTIDE SEQUENCE [LARGE SCALE GENOMIC DNA]</scope>
    <source>
        <strain evidence="2">cv. Yunnan</strain>
    </source>
</reference>
<protein>
    <submittedName>
        <fullName evidence="1">Uncharacterized protein</fullName>
    </submittedName>
</protein>
<proteinExistence type="predicted"/>
<dbReference type="Proteomes" id="UP001056120">
    <property type="component" value="Linkage Group LG25"/>
</dbReference>
<organism evidence="1 2">
    <name type="scientific">Smallanthus sonchifolius</name>
    <dbReference type="NCBI Taxonomy" id="185202"/>
    <lineage>
        <taxon>Eukaryota</taxon>
        <taxon>Viridiplantae</taxon>
        <taxon>Streptophyta</taxon>
        <taxon>Embryophyta</taxon>
        <taxon>Tracheophyta</taxon>
        <taxon>Spermatophyta</taxon>
        <taxon>Magnoliopsida</taxon>
        <taxon>eudicotyledons</taxon>
        <taxon>Gunneridae</taxon>
        <taxon>Pentapetalae</taxon>
        <taxon>asterids</taxon>
        <taxon>campanulids</taxon>
        <taxon>Asterales</taxon>
        <taxon>Asteraceae</taxon>
        <taxon>Asteroideae</taxon>
        <taxon>Heliantheae alliance</taxon>
        <taxon>Millerieae</taxon>
        <taxon>Smallanthus</taxon>
    </lineage>
</organism>